<evidence type="ECO:0000313" key="3">
    <source>
        <dbReference type="Proteomes" id="UP000664169"/>
    </source>
</evidence>
<evidence type="ECO:0000313" key="2">
    <source>
        <dbReference type="EMBL" id="CAF9904930.1"/>
    </source>
</evidence>
<feature type="region of interest" description="Disordered" evidence="1">
    <location>
        <begin position="104"/>
        <end position="153"/>
    </location>
</feature>
<name>A0A8H3I2M7_9LECA</name>
<comment type="caution">
    <text evidence="2">The sequence shown here is derived from an EMBL/GenBank/DDBJ whole genome shotgun (WGS) entry which is preliminary data.</text>
</comment>
<proteinExistence type="predicted"/>
<dbReference type="Proteomes" id="UP000664169">
    <property type="component" value="Unassembled WGS sequence"/>
</dbReference>
<dbReference type="EMBL" id="CAJPDQ010000002">
    <property type="protein sequence ID" value="CAF9904930.1"/>
    <property type="molecule type" value="Genomic_DNA"/>
</dbReference>
<reference evidence="2" key="1">
    <citation type="submission" date="2021-03" db="EMBL/GenBank/DDBJ databases">
        <authorList>
            <person name="Tagirdzhanova G."/>
        </authorList>
    </citation>
    <scope>NUCLEOTIDE SEQUENCE</scope>
</reference>
<dbReference type="AlphaFoldDB" id="A0A8H3I2M7"/>
<accession>A0A8H3I2M7</accession>
<evidence type="ECO:0000256" key="1">
    <source>
        <dbReference type="SAM" id="MobiDB-lite"/>
    </source>
</evidence>
<organism evidence="2 3">
    <name type="scientific">Gomphillus americanus</name>
    <dbReference type="NCBI Taxonomy" id="1940652"/>
    <lineage>
        <taxon>Eukaryota</taxon>
        <taxon>Fungi</taxon>
        <taxon>Dikarya</taxon>
        <taxon>Ascomycota</taxon>
        <taxon>Pezizomycotina</taxon>
        <taxon>Lecanoromycetes</taxon>
        <taxon>OSLEUM clade</taxon>
        <taxon>Ostropomycetidae</taxon>
        <taxon>Ostropales</taxon>
        <taxon>Graphidaceae</taxon>
        <taxon>Gomphilloideae</taxon>
        <taxon>Gomphillus</taxon>
    </lineage>
</organism>
<gene>
    <name evidence="2" type="ORF">GOMPHAMPRED_002990</name>
</gene>
<sequence>MDGGFTLLAPAPSLIYCRAVEYFSQESSSCISPAEVDNIKPIQFPALSTQALSKLLSELDNHQIHLQNHQSLPETMRFIILAAVVFSTYTLALPVANTGKFKLPAAQAKPAPDRDEDIVYPEAEQYRGPAQQAARDRDEDIVYPEGDAYAAGN</sequence>
<keyword evidence="3" id="KW-1185">Reference proteome</keyword>
<protein>
    <submittedName>
        <fullName evidence="2">Uncharacterized protein</fullName>
    </submittedName>
</protein>